<keyword evidence="2 3" id="KW-0040">ANK repeat</keyword>
<evidence type="ECO:0000256" key="2">
    <source>
        <dbReference type="ARBA" id="ARBA00023043"/>
    </source>
</evidence>
<dbReference type="PROSITE" id="PS50088">
    <property type="entry name" value="ANK_REPEAT"/>
    <property type="match status" value="1"/>
</dbReference>
<protein>
    <recommendedName>
        <fullName evidence="7">EGF-like domain-containing protein</fullName>
    </recommendedName>
</protein>
<name>A0A811K2R1_9BILA</name>
<feature type="disulfide bond" evidence="4">
    <location>
        <begin position="55"/>
        <end position="64"/>
    </location>
</feature>
<dbReference type="Pfam" id="PF00008">
    <property type="entry name" value="EGF"/>
    <property type="match status" value="1"/>
</dbReference>
<evidence type="ECO:0000256" key="4">
    <source>
        <dbReference type="PROSITE-ProRule" id="PRU00076"/>
    </source>
</evidence>
<dbReference type="SUPFAM" id="SSF57196">
    <property type="entry name" value="EGF/Laminin"/>
    <property type="match status" value="1"/>
</dbReference>
<keyword evidence="4" id="KW-0245">EGF-like domain</keyword>
<dbReference type="InterPro" id="IPR036770">
    <property type="entry name" value="Ankyrin_rpt-contain_sf"/>
</dbReference>
<dbReference type="SMART" id="SM00181">
    <property type="entry name" value="EGF"/>
    <property type="match status" value="2"/>
</dbReference>
<dbReference type="InterPro" id="IPR002110">
    <property type="entry name" value="Ankyrin_rpt"/>
</dbReference>
<evidence type="ECO:0000256" key="5">
    <source>
        <dbReference type="SAM" id="Phobius"/>
    </source>
</evidence>
<comment type="caution">
    <text evidence="8">The sequence shown here is derived from an EMBL/GenBank/DDBJ whole genome shotgun (WGS) entry which is preliminary data.</text>
</comment>
<feature type="transmembrane region" description="Helical" evidence="5">
    <location>
        <begin position="249"/>
        <end position="273"/>
    </location>
</feature>
<proteinExistence type="predicted"/>
<keyword evidence="6" id="KW-0732">Signal</keyword>
<feature type="domain" description="EGF-like" evidence="7">
    <location>
        <begin position="26"/>
        <end position="65"/>
    </location>
</feature>
<evidence type="ECO:0000313" key="8">
    <source>
        <dbReference type="EMBL" id="CAD5209963.1"/>
    </source>
</evidence>
<reference evidence="8" key="1">
    <citation type="submission" date="2020-09" db="EMBL/GenBank/DDBJ databases">
        <authorList>
            <person name="Kikuchi T."/>
        </authorList>
    </citation>
    <scope>NUCLEOTIDE SEQUENCE</scope>
    <source>
        <strain evidence="8">SH1</strain>
    </source>
</reference>
<dbReference type="EMBL" id="CAJFCW020000002">
    <property type="protein sequence ID" value="CAG9090463.1"/>
    <property type="molecule type" value="Genomic_DNA"/>
</dbReference>
<sequence>MMDFKTVIVLLTLVGAGYASRTYNQGFNPCKINKFLCGMGICEPSEDFKNFTCHCQHGFTGRLCEIKKAPSCSQRQVPCQNNGKCHDTLNGIACECPKGTYGRRCEILDERALPNWGILKLEDPISDITNVSEEYKLIGTVTVNKLVTLKALKVHLGELINEIQEHTEVQLKVATLPDGTELFYDVTHGTNRTKDDVTTEWEAMLVATVNGNDYSLTLNDVIAMMIDPVFPSHFEPQELKAVLKPKEGYVSYIIIALFCGAVLPALFGGLLYASQGAIYKYGTIKRKNNMENVQVALESGTVKIATNEKRVFESYVHQLCNNFTLDPSANEFLKGYSTLHNENAIHALCHFSNYSEESCIKAINCLIQLGIDVNHVNKMGKTPLDLAAACHRNKIAISCLLPQGAKVTAHQAKKGFTVLHECIEANNTTLANHILTRVDALALFHIATPAPYPQSAMTLAACWGMSDLVESLMRLAHKNGFNVGGIANREMERAGWTALHWAAAGGNVDCVKRILDTAKSIKILKKNVLLPARCDYMHQIALQTEVENKFLNVAAVLLEYGSDPNHTDYLRRSSYTIAADIDVKTPGFKAKFDEICKKTKAPEEKAVKTRKRMAAKITSTNEPRKMTDALLIHVIIPTTQSTTAIAALQKWPNNGVRLL</sequence>
<feature type="disulfide bond" evidence="4">
    <location>
        <begin position="96"/>
        <end position="105"/>
    </location>
</feature>
<dbReference type="AlphaFoldDB" id="A0A811K2R1"/>
<dbReference type="PROSITE" id="PS00022">
    <property type="entry name" value="EGF_1"/>
    <property type="match status" value="2"/>
</dbReference>
<dbReference type="EMBL" id="CAJFDH010000002">
    <property type="protein sequence ID" value="CAD5209963.1"/>
    <property type="molecule type" value="Genomic_DNA"/>
</dbReference>
<evidence type="ECO:0000256" key="1">
    <source>
        <dbReference type="ARBA" id="ARBA00022737"/>
    </source>
</evidence>
<dbReference type="Gene3D" id="2.10.25.10">
    <property type="entry name" value="Laminin"/>
    <property type="match status" value="2"/>
</dbReference>
<evidence type="ECO:0000259" key="7">
    <source>
        <dbReference type="PROSITE" id="PS50026"/>
    </source>
</evidence>
<dbReference type="OrthoDB" id="5912267at2759"/>
<accession>A0A811K2R1</accession>
<dbReference type="PROSITE" id="PS50026">
    <property type="entry name" value="EGF_3"/>
    <property type="match status" value="2"/>
</dbReference>
<keyword evidence="5" id="KW-0812">Transmembrane</keyword>
<feature type="signal peptide" evidence="6">
    <location>
        <begin position="1"/>
        <end position="19"/>
    </location>
</feature>
<feature type="repeat" description="ANK" evidence="3">
    <location>
        <begin position="494"/>
        <end position="526"/>
    </location>
</feature>
<dbReference type="SUPFAM" id="SSF48403">
    <property type="entry name" value="Ankyrin repeat"/>
    <property type="match status" value="1"/>
</dbReference>
<evidence type="ECO:0000256" key="3">
    <source>
        <dbReference type="PROSITE-ProRule" id="PRU00023"/>
    </source>
</evidence>
<dbReference type="PANTHER" id="PTHR24198:SF165">
    <property type="entry name" value="ANKYRIN REPEAT-CONTAINING PROTEIN-RELATED"/>
    <property type="match status" value="1"/>
</dbReference>
<dbReference type="Proteomes" id="UP000783686">
    <property type="component" value="Unassembled WGS sequence"/>
</dbReference>
<dbReference type="SMART" id="SM00248">
    <property type="entry name" value="ANK"/>
    <property type="match status" value="5"/>
</dbReference>
<dbReference type="Gene3D" id="1.25.40.20">
    <property type="entry name" value="Ankyrin repeat-containing domain"/>
    <property type="match status" value="1"/>
</dbReference>
<keyword evidence="5" id="KW-1133">Transmembrane helix</keyword>
<dbReference type="PANTHER" id="PTHR24198">
    <property type="entry name" value="ANKYRIN REPEAT AND PROTEIN KINASE DOMAIN-CONTAINING PROTEIN"/>
    <property type="match status" value="1"/>
</dbReference>
<evidence type="ECO:0000313" key="9">
    <source>
        <dbReference type="Proteomes" id="UP000614601"/>
    </source>
</evidence>
<keyword evidence="1" id="KW-0677">Repeat</keyword>
<keyword evidence="9" id="KW-1185">Reference proteome</keyword>
<dbReference type="PROSITE" id="PS01186">
    <property type="entry name" value="EGF_2"/>
    <property type="match status" value="1"/>
</dbReference>
<organism evidence="8 9">
    <name type="scientific">Bursaphelenchus okinawaensis</name>
    <dbReference type="NCBI Taxonomy" id="465554"/>
    <lineage>
        <taxon>Eukaryota</taxon>
        <taxon>Metazoa</taxon>
        <taxon>Ecdysozoa</taxon>
        <taxon>Nematoda</taxon>
        <taxon>Chromadorea</taxon>
        <taxon>Rhabditida</taxon>
        <taxon>Tylenchina</taxon>
        <taxon>Tylenchomorpha</taxon>
        <taxon>Aphelenchoidea</taxon>
        <taxon>Aphelenchoididae</taxon>
        <taxon>Bursaphelenchus</taxon>
    </lineage>
</organism>
<dbReference type="Pfam" id="PF12796">
    <property type="entry name" value="Ank_2"/>
    <property type="match status" value="1"/>
</dbReference>
<evidence type="ECO:0000256" key="6">
    <source>
        <dbReference type="SAM" id="SignalP"/>
    </source>
</evidence>
<comment type="caution">
    <text evidence="4">Lacks conserved residue(s) required for the propagation of feature annotation.</text>
</comment>
<gene>
    <name evidence="8" type="ORF">BOKJ2_LOCUS2950</name>
</gene>
<dbReference type="InterPro" id="IPR000742">
    <property type="entry name" value="EGF"/>
</dbReference>
<dbReference type="PRINTS" id="PR01415">
    <property type="entry name" value="ANKYRIN"/>
</dbReference>
<dbReference type="Proteomes" id="UP000614601">
    <property type="component" value="Unassembled WGS sequence"/>
</dbReference>
<keyword evidence="4" id="KW-1015">Disulfide bond</keyword>
<dbReference type="CDD" id="cd00054">
    <property type="entry name" value="EGF_CA"/>
    <property type="match status" value="2"/>
</dbReference>
<feature type="domain" description="EGF-like" evidence="7">
    <location>
        <begin position="68"/>
        <end position="106"/>
    </location>
</feature>
<feature type="chain" id="PRO_5036220840" description="EGF-like domain-containing protein" evidence="6">
    <location>
        <begin position="20"/>
        <end position="659"/>
    </location>
</feature>
<keyword evidence="5" id="KW-0472">Membrane</keyword>